<organism evidence="3 4">
    <name type="scientific">Vibrio variabilis</name>
    <dbReference type="NCBI Taxonomy" id="990271"/>
    <lineage>
        <taxon>Bacteria</taxon>
        <taxon>Pseudomonadati</taxon>
        <taxon>Pseudomonadota</taxon>
        <taxon>Gammaproteobacteria</taxon>
        <taxon>Vibrionales</taxon>
        <taxon>Vibrionaceae</taxon>
        <taxon>Vibrio</taxon>
    </lineage>
</organism>
<keyword evidence="1" id="KW-0378">Hydrolase</keyword>
<dbReference type="Gene3D" id="3.40.50.1820">
    <property type="entry name" value="alpha/beta hydrolase"/>
    <property type="match status" value="1"/>
</dbReference>
<evidence type="ECO:0000259" key="2">
    <source>
        <dbReference type="Pfam" id="PF20434"/>
    </source>
</evidence>
<evidence type="ECO:0000313" key="3">
    <source>
        <dbReference type="EMBL" id="KHA62427.1"/>
    </source>
</evidence>
<gene>
    <name evidence="3" type="ORF">NL53_02175</name>
</gene>
<evidence type="ECO:0000256" key="1">
    <source>
        <dbReference type="ARBA" id="ARBA00022801"/>
    </source>
</evidence>
<name>A0ABR4YHM7_9VIBR</name>
<protein>
    <submittedName>
        <fullName evidence="3">Lipase</fullName>
    </submittedName>
</protein>
<dbReference type="InterPro" id="IPR050300">
    <property type="entry name" value="GDXG_lipolytic_enzyme"/>
</dbReference>
<dbReference type="Proteomes" id="UP000030520">
    <property type="component" value="Unassembled WGS sequence"/>
</dbReference>
<sequence>MSLLGMSSTHASDEFEVTKNIVYKTLDGRTLMLDLYKPKQMAEQPYPLLVWVHGGAWKRGSKDAIPTKNPLLLRSMMQKGYALASIDYRLSGEATFPAAIVDINDALNYLHDHAEQFNVAADNVVMMGRSAGGHLAGLIGVTNSQDNLSLYHQPRYQVSAVVSFFGPTDLLALGYKGGKAVSDKSSVSRFLGNTPSVIPEIAKKASTTTYVNEKTPPFIQLHGTLDKRVPLAQSEQLKAKLDAFGVENQLWIEEGVGHSAPVFDTEKYVPHVVTFVQRYLPTLH</sequence>
<dbReference type="InterPro" id="IPR049492">
    <property type="entry name" value="BD-FAE-like_dom"/>
</dbReference>
<accession>A0ABR4YHM7</accession>
<evidence type="ECO:0000313" key="4">
    <source>
        <dbReference type="Proteomes" id="UP000030520"/>
    </source>
</evidence>
<keyword evidence="4" id="KW-1185">Reference proteome</keyword>
<reference evidence="3 4" key="1">
    <citation type="submission" date="2014-10" db="EMBL/GenBank/DDBJ databases">
        <title>Genome sequencing of Vibrio variabilis T01.</title>
        <authorList>
            <person name="Chan K.-G."/>
            <person name="Mohamad N.I."/>
        </authorList>
    </citation>
    <scope>NUCLEOTIDE SEQUENCE [LARGE SCALE GENOMIC DNA]</scope>
    <source>
        <strain evidence="3 4">T01</strain>
    </source>
</reference>
<dbReference type="SUPFAM" id="SSF53474">
    <property type="entry name" value="alpha/beta-Hydrolases"/>
    <property type="match status" value="1"/>
</dbReference>
<dbReference type="EMBL" id="JRWM01000003">
    <property type="protein sequence ID" value="KHA62427.1"/>
    <property type="molecule type" value="Genomic_DNA"/>
</dbReference>
<dbReference type="PANTHER" id="PTHR48081">
    <property type="entry name" value="AB HYDROLASE SUPERFAMILY PROTEIN C4A8.06C"/>
    <property type="match status" value="1"/>
</dbReference>
<feature type="domain" description="BD-FAE-like" evidence="2">
    <location>
        <begin position="33"/>
        <end position="241"/>
    </location>
</feature>
<dbReference type="Pfam" id="PF20434">
    <property type="entry name" value="BD-FAE"/>
    <property type="match status" value="1"/>
</dbReference>
<dbReference type="InterPro" id="IPR029058">
    <property type="entry name" value="AB_hydrolase_fold"/>
</dbReference>
<comment type="caution">
    <text evidence="3">The sequence shown here is derived from an EMBL/GenBank/DDBJ whole genome shotgun (WGS) entry which is preliminary data.</text>
</comment>
<proteinExistence type="predicted"/>
<dbReference type="PANTHER" id="PTHR48081:SF13">
    <property type="entry name" value="ALPHA_BETA HYDROLASE"/>
    <property type="match status" value="1"/>
</dbReference>